<reference evidence="3 4" key="2">
    <citation type="journal article" date="2016" name="Genome Announc.">
        <title>Draft Genome Sequence of Erythromycin- and Oxytetracycline-Sensitive Nocardia seriolae Strain U-1 (NBRC 110359).</title>
        <authorList>
            <person name="Imajoh M."/>
            <person name="Sukeda M."/>
            <person name="Shimizu M."/>
            <person name="Yamane J."/>
            <person name="Ohnishi K."/>
            <person name="Oshima S."/>
        </authorList>
    </citation>
    <scope>NUCLEOTIDE SEQUENCE [LARGE SCALE GENOMIC DNA]</scope>
    <source>
        <strain evidence="3 4">U-1</strain>
    </source>
</reference>
<evidence type="ECO:0000256" key="1">
    <source>
        <dbReference type="SAM" id="Phobius"/>
    </source>
</evidence>
<reference evidence="4" key="1">
    <citation type="submission" date="2015-07" db="EMBL/GenBank/DDBJ databases">
        <title>Nocardia seriolae U-1 whole genome shotgun sequence.</title>
        <authorList>
            <person name="Imajoh M."/>
            <person name="Fukumoto Y."/>
            <person name="Sukeda M."/>
            <person name="Yamane J."/>
            <person name="Yamasaki K."/>
            <person name="Shimizu M."/>
            <person name="Ohnishi K."/>
            <person name="Oshima S."/>
        </authorList>
    </citation>
    <scope>NUCLEOTIDE SEQUENCE [LARGE SCALE GENOMIC DNA]</scope>
    <source>
        <strain evidence="4">U-1</strain>
    </source>
</reference>
<dbReference type="Proteomes" id="UP000180166">
    <property type="component" value="Chromosome"/>
</dbReference>
<dbReference type="AlphaFoldDB" id="A0ABC9Z5A6"/>
<dbReference type="EMBL" id="CP017839">
    <property type="protein sequence ID" value="APB00186.1"/>
    <property type="molecule type" value="Genomic_DNA"/>
</dbReference>
<keyword evidence="1" id="KW-1133">Transmembrane helix</keyword>
<protein>
    <recommendedName>
        <fullName evidence="6">Non-specific serine/threonine protein kinase</fullName>
    </recommendedName>
</protein>
<dbReference type="Proteomes" id="UP000037179">
    <property type="component" value="Unassembled WGS sequence"/>
</dbReference>
<evidence type="ECO:0000313" key="3">
    <source>
        <dbReference type="EMBL" id="GAP32715.1"/>
    </source>
</evidence>
<reference evidence="2 5" key="3">
    <citation type="submission" date="2016-10" db="EMBL/GenBank/DDBJ databases">
        <title>Genome sequence of Nocardia seriolae strain EM150506, isolated from Anguila japonica.</title>
        <authorList>
            <person name="Han H.-J."/>
        </authorList>
    </citation>
    <scope>NUCLEOTIDE SEQUENCE [LARGE SCALE GENOMIC DNA]</scope>
    <source>
        <strain evidence="2 5">EM150506</strain>
    </source>
</reference>
<evidence type="ECO:0008006" key="6">
    <source>
        <dbReference type="Google" id="ProtNLM"/>
    </source>
</evidence>
<sequence length="293" mass="31529">MADGMKTVFYQQIQEFFVLSHAVWVKPHGTGGLMLPRELFPDQALVRMGRRDRWEGQAKAIGVVIAVALVVVVVLAVAIARGTTENGDNAAGSATSTAMTTAPVTTTPASFDWTSLDSADRDRTQLTTALLPETFTSSAGTCNRGSGGNHACGELTESRELAAVMAEHHCSSALTSSYFDPANRIFVSVDLLVFPSSVDAKAMFDDARVSQGYASDWTLWCPTTGAGSQVCEKGNNTDHTLQMGSFNYSHRYFVHARALYFSLTRTGDSDAELKPVAHAALDATFPLDKLPPR</sequence>
<keyword evidence="1" id="KW-0472">Membrane</keyword>
<proteinExistence type="predicted"/>
<keyword evidence="1" id="KW-0812">Transmembrane</keyword>
<organism evidence="3 4">
    <name type="scientific">Nocardia seriolae</name>
    <dbReference type="NCBI Taxonomy" id="37332"/>
    <lineage>
        <taxon>Bacteria</taxon>
        <taxon>Bacillati</taxon>
        <taxon>Actinomycetota</taxon>
        <taxon>Actinomycetes</taxon>
        <taxon>Mycobacteriales</taxon>
        <taxon>Nocardiaceae</taxon>
        <taxon>Nocardia</taxon>
    </lineage>
</organism>
<evidence type="ECO:0000313" key="2">
    <source>
        <dbReference type="EMBL" id="APB00186.1"/>
    </source>
</evidence>
<dbReference type="KEGG" id="nsr:NS506_06150"/>
<evidence type="ECO:0000313" key="4">
    <source>
        <dbReference type="Proteomes" id="UP000037179"/>
    </source>
</evidence>
<keyword evidence="4" id="KW-1185">Reference proteome</keyword>
<accession>A0ABC9Z5A6</accession>
<evidence type="ECO:0000313" key="5">
    <source>
        <dbReference type="Proteomes" id="UP000180166"/>
    </source>
</evidence>
<gene>
    <name evidence="2" type="ORF">NS506_06150</name>
    <name evidence="3" type="ORF">NSK11_contig00175-0013</name>
</gene>
<dbReference type="EMBL" id="BBYQ01000175">
    <property type="protein sequence ID" value="GAP32715.1"/>
    <property type="molecule type" value="Genomic_DNA"/>
</dbReference>
<dbReference type="RefSeq" id="WP_071344389.1">
    <property type="nucleotide sequence ID" value="NZ_AP017900.1"/>
</dbReference>
<feature type="transmembrane region" description="Helical" evidence="1">
    <location>
        <begin position="60"/>
        <end position="80"/>
    </location>
</feature>
<name>A0ABC9Z5A6_9NOCA</name>